<gene>
    <name evidence="1" type="ORF">BN10_590074</name>
</gene>
<evidence type="ECO:0000313" key="1">
    <source>
        <dbReference type="EMBL" id="CCH70557.1"/>
    </source>
</evidence>
<dbReference type="Proteomes" id="UP000013167">
    <property type="component" value="Unassembled WGS sequence"/>
</dbReference>
<comment type="caution">
    <text evidence="1">The sequence shown here is derived from an EMBL/GenBank/DDBJ whole genome shotgun (WGS) entry which is preliminary data.</text>
</comment>
<reference evidence="1 2" key="1">
    <citation type="journal article" date="2013" name="ISME J.">
        <title>A metabolic model for members of the genus Tetrasphaera involved in enhanced biological phosphorus removal.</title>
        <authorList>
            <person name="Kristiansen R."/>
            <person name="Nguyen H.T.T."/>
            <person name="Saunders A.M."/>
            <person name="Nielsen J.L."/>
            <person name="Wimmer R."/>
            <person name="Le V.Q."/>
            <person name="McIlroy S.J."/>
            <person name="Petrovski S."/>
            <person name="Seviour R.J."/>
            <person name="Calteau A."/>
            <person name="Nielsen K.L."/>
            <person name="Nielsen P.H."/>
        </authorList>
    </citation>
    <scope>NUCLEOTIDE SEQUENCE [LARGE SCALE GENOMIC DNA]</scope>
    <source>
        <strain evidence="1 2">Lp2</strain>
    </source>
</reference>
<protein>
    <submittedName>
        <fullName evidence="1">Uncharacterized protein</fullName>
    </submittedName>
</protein>
<dbReference type="EMBL" id="CAIZ01000129">
    <property type="protein sequence ID" value="CCH70557.1"/>
    <property type="molecule type" value="Genomic_DNA"/>
</dbReference>
<keyword evidence="2" id="KW-1185">Reference proteome</keyword>
<sequence>MVMTLGGKGEAPGSMSSRGLGRLGVMLLVSRKAVRSLRLHHQALRAASRSVWVLPFFRSLVHRSDRVGYF</sequence>
<proteinExistence type="predicted"/>
<name>N0E0Z4_9MICO</name>
<dbReference type="HOGENOM" id="CLU_2756474_0_0_11"/>
<organism evidence="1 2">
    <name type="scientific">Phycicoccus elongatus Lp2</name>
    <dbReference type="NCBI Taxonomy" id="1193181"/>
    <lineage>
        <taxon>Bacteria</taxon>
        <taxon>Bacillati</taxon>
        <taxon>Actinomycetota</taxon>
        <taxon>Actinomycetes</taxon>
        <taxon>Micrococcales</taxon>
        <taxon>Intrasporangiaceae</taxon>
        <taxon>Phycicoccus</taxon>
    </lineage>
</organism>
<accession>N0E0Z4</accession>
<evidence type="ECO:0000313" key="2">
    <source>
        <dbReference type="Proteomes" id="UP000013167"/>
    </source>
</evidence>
<dbReference type="AlphaFoldDB" id="N0E0Z4"/>